<reference evidence="1" key="1">
    <citation type="submission" date="2021-01" db="EMBL/GenBank/DDBJ databases">
        <authorList>
            <person name="Sun Q."/>
        </authorList>
    </citation>
    <scope>NUCLEOTIDE SEQUENCE</scope>
    <source>
        <strain evidence="1">YIM B02566</strain>
    </source>
</reference>
<evidence type="ECO:0000313" key="2">
    <source>
        <dbReference type="Proteomes" id="UP000616151"/>
    </source>
</evidence>
<evidence type="ECO:0000313" key="1">
    <source>
        <dbReference type="EMBL" id="MBK1870988.1"/>
    </source>
</evidence>
<dbReference type="Proteomes" id="UP000616151">
    <property type="component" value="Unassembled WGS sequence"/>
</dbReference>
<name>A0ACC5REA9_9HYPH</name>
<keyword evidence="2" id="KW-1185">Reference proteome</keyword>
<proteinExistence type="predicted"/>
<sequence>MFSDAGVKGQQLTKQAASGRKVALLLPLSGPGETKRIAQAMKQAAELALTDTGGSGITLITKDSGGNAGTAQAAAQAALNEGAELILGPLLAPEVQAVKTVAQGRANVIAFSSQSGVAGQGTYLMSFLPEEEVANVVRYAASQGKRNLALLYPQTQYGNNVQAALNRSAGPSGVKIAASQPFARGQSSAAAAQRIAQDLNDPSRGIDSILIPEGGEALRSLSAALEQNGVTPEKAKILGTGLWDDTVTRATPIAQGGWYAGVSPDMVQRFDSKYSSVYGAKPPRIASLAYDAVSLAAGLARKGDFSSGAITDAGGYQGQNGLFRFRSNGLIERGLSILEMTPSGPQVVAQAPSRFGAGF</sequence>
<gene>
    <name evidence="1" type="ORF">JHL16_31775</name>
</gene>
<accession>A0ACC5REA9</accession>
<organism evidence="1 2">
    <name type="scientific">Taklimakanibacter albus</name>
    <dbReference type="NCBI Taxonomy" id="2800327"/>
    <lineage>
        <taxon>Bacteria</taxon>
        <taxon>Pseudomonadati</taxon>
        <taxon>Pseudomonadota</taxon>
        <taxon>Alphaproteobacteria</taxon>
        <taxon>Hyphomicrobiales</taxon>
        <taxon>Aestuariivirgaceae</taxon>
        <taxon>Taklimakanibacter</taxon>
    </lineage>
</organism>
<comment type="caution">
    <text evidence="1">The sequence shown here is derived from an EMBL/GenBank/DDBJ whole genome shotgun (WGS) entry which is preliminary data.</text>
</comment>
<dbReference type="EMBL" id="JAENHL010000008">
    <property type="protein sequence ID" value="MBK1870988.1"/>
    <property type="molecule type" value="Genomic_DNA"/>
</dbReference>
<protein>
    <submittedName>
        <fullName evidence="1">Penicillin-binding protein activator</fullName>
    </submittedName>
</protein>